<organism evidence="2 3">
    <name type="scientific">Theileria orientalis</name>
    <dbReference type="NCBI Taxonomy" id="68886"/>
    <lineage>
        <taxon>Eukaryota</taxon>
        <taxon>Sar</taxon>
        <taxon>Alveolata</taxon>
        <taxon>Apicomplexa</taxon>
        <taxon>Aconoidasida</taxon>
        <taxon>Piroplasmida</taxon>
        <taxon>Theileriidae</taxon>
        <taxon>Theileria</taxon>
    </lineage>
</organism>
<name>A0A976SKD8_THEOR</name>
<gene>
    <name evidence="2" type="ORF">MACJ_003482</name>
</gene>
<dbReference type="Proteomes" id="UP000244803">
    <property type="component" value="Chromosome 1"/>
</dbReference>
<sequence>MKLIAFLGVLLIKLTVSEELEEVIGVLEGKFEKPDIRSTIENLMEDYEFSEEAVLGAYKRCNDEKVVDENLLSCFIGGLYREKILENHKIMLCTSEYFSGTYMDCFLTCFENYTPECLKCVGEHLPNLIDCILGLPYEFQ</sequence>
<keyword evidence="1" id="KW-0732">Signal</keyword>
<proteinExistence type="predicted"/>
<protein>
    <submittedName>
        <fullName evidence="2">Uncharacterized protein</fullName>
    </submittedName>
</protein>
<evidence type="ECO:0000313" key="3">
    <source>
        <dbReference type="Proteomes" id="UP000244803"/>
    </source>
</evidence>
<evidence type="ECO:0000256" key="1">
    <source>
        <dbReference type="SAM" id="SignalP"/>
    </source>
</evidence>
<dbReference type="EMBL" id="CP056065">
    <property type="protein sequence ID" value="UVC54148.1"/>
    <property type="molecule type" value="Genomic_DNA"/>
</dbReference>
<accession>A0A976SKD8</accession>
<dbReference type="AlphaFoldDB" id="A0A976SKD8"/>
<feature type="signal peptide" evidence="1">
    <location>
        <begin position="1"/>
        <end position="17"/>
    </location>
</feature>
<reference evidence="2" key="1">
    <citation type="submission" date="2022-07" db="EMBL/GenBank/DDBJ databases">
        <title>Evaluation of T. orientalis genome assembly methods using nanopore sequencing and analysis of variation between genomes.</title>
        <authorList>
            <person name="Yam J."/>
            <person name="Micallef M.L."/>
            <person name="Liu M."/>
            <person name="Djordjevic S.P."/>
            <person name="Bogema D.R."/>
            <person name="Jenkins C."/>
        </authorList>
    </citation>
    <scope>NUCLEOTIDE SEQUENCE</scope>
    <source>
        <strain evidence="2">Fish Creek</strain>
    </source>
</reference>
<feature type="chain" id="PRO_5037064182" evidence="1">
    <location>
        <begin position="18"/>
        <end position="140"/>
    </location>
</feature>
<evidence type="ECO:0000313" key="2">
    <source>
        <dbReference type="EMBL" id="UVC54148.1"/>
    </source>
</evidence>